<dbReference type="RefSeq" id="WP_324178616.1">
    <property type="nucleotide sequence ID" value="NZ_BAABAW010000003.1"/>
</dbReference>
<organism evidence="1 2">
    <name type="scientific">Aquimarina gracilis</name>
    <dbReference type="NCBI Taxonomy" id="874422"/>
    <lineage>
        <taxon>Bacteria</taxon>
        <taxon>Pseudomonadati</taxon>
        <taxon>Bacteroidota</taxon>
        <taxon>Flavobacteriia</taxon>
        <taxon>Flavobacteriales</taxon>
        <taxon>Flavobacteriaceae</taxon>
        <taxon>Aquimarina</taxon>
    </lineage>
</organism>
<gene>
    <name evidence="1" type="ORF">U6A24_03830</name>
</gene>
<dbReference type="Proteomes" id="UP001327027">
    <property type="component" value="Unassembled WGS sequence"/>
</dbReference>
<name>A0ABU5ZR72_9FLAO</name>
<evidence type="ECO:0000313" key="1">
    <source>
        <dbReference type="EMBL" id="MEB3344575.1"/>
    </source>
</evidence>
<accession>A0ABU5ZR72</accession>
<dbReference type="InterPro" id="IPR032577">
    <property type="entry name" value="DUF4920"/>
</dbReference>
<keyword evidence="2" id="KW-1185">Reference proteome</keyword>
<sequence>MKKNMPFFAGLLLIIASCGDKKQDSFSVDDISLENYEGFGKKVSSENIYNEKAISEEYNTLEIGDTVAIAFTSTVNSVCKAKGCWMRMALRDNEETMVKFKDYGFFVPKDIENDTVIVQGRAFVSEMSVEDQRHFASDAGKSQEEIAAITRPKKTYSFIADGVLIKN</sequence>
<evidence type="ECO:0000313" key="2">
    <source>
        <dbReference type="Proteomes" id="UP001327027"/>
    </source>
</evidence>
<proteinExistence type="predicted"/>
<reference evidence="1 2" key="1">
    <citation type="journal article" date="2013" name="Int. J. Syst. Evol. Microbiol.">
        <title>Aquimarina gracilis sp. nov., isolated from the gut microflora of a mussel, Mytilus coruscus, and emended description of Aquimarina spongiae.</title>
        <authorList>
            <person name="Park S.C."/>
            <person name="Choe H.N."/>
            <person name="Baik K.S."/>
            <person name="Seong C.N."/>
        </authorList>
    </citation>
    <scope>NUCLEOTIDE SEQUENCE [LARGE SCALE GENOMIC DNA]</scope>
    <source>
        <strain evidence="1 2">PSC32</strain>
    </source>
</reference>
<dbReference type="EMBL" id="JAYKLX010000002">
    <property type="protein sequence ID" value="MEB3344575.1"/>
    <property type="molecule type" value="Genomic_DNA"/>
</dbReference>
<comment type="caution">
    <text evidence="1">The sequence shown here is derived from an EMBL/GenBank/DDBJ whole genome shotgun (WGS) entry which is preliminary data.</text>
</comment>
<dbReference type="Pfam" id="PF16267">
    <property type="entry name" value="DUF4920"/>
    <property type="match status" value="1"/>
</dbReference>
<dbReference type="PROSITE" id="PS51257">
    <property type="entry name" value="PROKAR_LIPOPROTEIN"/>
    <property type="match status" value="1"/>
</dbReference>
<protein>
    <submittedName>
        <fullName evidence="1">DUF4920 domain-containing protein</fullName>
    </submittedName>
</protein>